<feature type="chain" id="PRO_5042068126" evidence="2">
    <location>
        <begin position="18"/>
        <end position="212"/>
    </location>
</feature>
<keyword evidence="1" id="KW-0472">Membrane</keyword>
<keyword evidence="2" id="KW-0732">Signal</keyword>
<proteinExistence type="predicted"/>
<evidence type="ECO:0000313" key="4">
    <source>
        <dbReference type="Proteomes" id="UP001229421"/>
    </source>
</evidence>
<dbReference type="Proteomes" id="UP001229421">
    <property type="component" value="Unassembled WGS sequence"/>
</dbReference>
<protein>
    <submittedName>
        <fullName evidence="3">Uncharacterized protein</fullName>
    </submittedName>
</protein>
<feature type="signal peptide" evidence="2">
    <location>
        <begin position="1"/>
        <end position="17"/>
    </location>
</feature>
<evidence type="ECO:0000256" key="1">
    <source>
        <dbReference type="SAM" id="Phobius"/>
    </source>
</evidence>
<evidence type="ECO:0000313" key="3">
    <source>
        <dbReference type="EMBL" id="KAK1432436.1"/>
    </source>
</evidence>
<sequence length="212" mass="23973">MMAVTVGIFFLAKVVEGISFLAKVVEGISFLAKVYDGCYCGDFVLGKDSRRGKSVPSYEWVDSRDQMVCRFFVSVSGLGFQAVLRLEFLDKTLKQLFLPVIRAAYLSYATHPWFCFTSSSTIFDFRQSDKVYWHTKKLMVLIPCCSPTQFCPSVSYDFSILIYAELLAAAVSLQLLLFKHAFMLMAVVYSLGFFTLHLCDIMVWSGQLIAEV</sequence>
<keyword evidence="1" id="KW-0812">Transmembrane</keyword>
<dbReference type="AlphaFoldDB" id="A0AAD8P579"/>
<organism evidence="3 4">
    <name type="scientific">Tagetes erecta</name>
    <name type="common">African marigold</name>
    <dbReference type="NCBI Taxonomy" id="13708"/>
    <lineage>
        <taxon>Eukaryota</taxon>
        <taxon>Viridiplantae</taxon>
        <taxon>Streptophyta</taxon>
        <taxon>Embryophyta</taxon>
        <taxon>Tracheophyta</taxon>
        <taxon>Spermatophyta</taxon>
        <taxon>Magnoliopsida</taxon>
        <taxon>eudicotyledons</taxon>
        <taxon>Gunneridae</taxon>
        <taxon>Pentapetalae</taxon>
        <taxon>asterids</taxon>
        <taxon>campanulids</taxon>
        <taxon>Asterales</taxon>
        <taxon>Asteraceae</taxon>
        <taxon>Asteroideae</taxon>
        <taxon>Heliantheae alliance</taxon>
        <taxon>Tageteae</taxon>
        <taxon>Tagetes</taxon>
    </lineage>
</organism>
<keyword evidence="4" id="KW-1185">Reference proteome</keyword>
<keyword evidence="1" id="KW-1133">Transmembrane helix</keyword>
<feature type="transmembrane region" description="Helical" evidence="1">
    <location>
        <begin position="184"/>
        <end position="204"/>
    </location>
</feature>
<gene>
    <name evidence="3" type="ORF">QVD17_09332</name>
</gene>
<dbReference type="EMBL" id="JAUHHV010000002">
    <property type="protein sequence ID" value="KAK1432436.1"/>
    <property type="molecule type" value="Genomic_DNA"/>
</dbReference>
<accession>A0AAD8P579</accession>
<comment type="caution">
    <text evidence="3">The sequence shown here is derived from an EMBL/GenBank/DDBJ whole genome shotgun (WGS) entry which is preliminary data.</text>
</comment>
<reference evidence="3" key="1">
    <citation type="journal article" date="2023" name="bioRxiv">
        <title>Improved chromosome-level genome assembly for marigold (Tagetes erecta).</title>
        <authorList>
            <person name="Jiang F."/>
            <person name="Yuan L."/>
            <person name="Wang S."/>
            <person name="Wang H."/>
            <person name="Xu D."/>
            <person name="Wang A."/>
            <person name="Fan W."/>
        </authorList>
    </citation>
    <scope>NUCLEOTIDE SEQUENCE</scope>
    <source>
        <strain evidence="3">WSJ</strain>
        <tissue evidence="3">Leaf</tissue>
    </source>
</reference>
<evidence type="ECO:0000256" key="2">
    <source>
        <dbReference type="SAM" id="SignalP"/>
    </source>
</evidence>
<name>A0AAD8P579_TARER</name>